<dbReference type="Proteomes" id="UP001163105">
    <property type="component" value="Unassembled WGS sequence"/>
</dbReference>
<accession>A0AB34FZF3</accession>
<protein>
    <submittedName>
        <fullName evidence="1">Uncharacterized protein</fullName>
    </submittedName>
</protein>
<sequence>MSLGDLVLQDDEANMLATQAIYESLMTHYNLLEGLRDHQSSQNHLQTLGKNNARVQDTIDRLLGMLGRIHWEQNS</sequence>
<dbReference type="EMBL" id="JAQHRD010000002">
    <property type="protein sequence ID" value="KAJ6443726.1"/>
    <property type="molecule type" value="Genomic_DNA"/>
</dbReference>
<dbReference type="AlphaFoldDB" id="A0AB34FZF3"/>
<evidence type="ECO:0000313" key="2">
    <source>
        <dbReference type="Proteomes" id="UP001163105"/>
    </source>
</evidence>
<keyword evidence="2" id="KW-1185">Reference proteome</keyword>
<name>A0AB34FZF3_9HYPO</name>
<reference evidence="1" key="1">
    <citation type="submission" date="2023-01" db="EMBL/GenBank/DDBJ databases">
        <title>The growth and conidiation of Purpureocillium lavendulum are regulated by nitrogen source and histone H3K14 acetylation.</title>
        <authorList>
            <person name="Tang P."/>
            <person name="Han J."/>
            <person name="Zhang C."/>
            <person name="Tang P."/>
            <person name="Qi F."/>
            <person name="Zhang K."/>
            <person name="Liang L."/>
        </authorList>
    </citation>
    <scope>NUCLEOTIDE SEQUENCE</scope>
    <source>
        <strain evidence="1">YMF1.00683</strain>
    </source>
</reference>
<evidence type="ECO:0000313" key="1">
    <source>
        <dbReference type="EMBL" id="KAJ6443726.1"/>
    </source>
</evidence>
<proteinExistence type="predicted"/>
<comment type="caution">
    <text evidence="1">The sequence shown here is derived from an EMBL/GenBank/DDBJ whole genome shotgun (WGS) entry which is preliminary data.</text>
</comment>
<organism evidence="1 2">
    <name type="scientific">Purpureocillium lavendulum</name>
    <dbReference type="NCBI Taxonomy" id="1247861"/>
    <lineage>
        <taxon>Eukaryota</taxon>
        <taxon>Fungi</taxon>
        <taxon>Dikarya</taxon>
        <taxon>Ascomycota</taxon>
        <taxon>Pezizomycotina</taxon>
        <taxon>Sordariomycetes</taxon>
        <taxon>Hypocreomycetidae</taxon>
        <taxon>Hypocreales</taxon>
        <taxon>Ophiocordycipitaceae</taxon>
        <taxon>Purpureocillium</taxon>
    </lineage>
</organism>
<gene>
    <name evidence="1" type="ORF">O9K51_02111</name>
</gene>